<protein>
    <recommendedName>
        <fullName evidence="4 9">LL-diaminopimelate aminotransferase</fullName>
        <shortName evidence="9">DAP-AT</shortName>
        <shortName evidence="9">DAP-aminotransferase</shortName>
        <shortName evidence="9">LL-DAP-aminotransferase</shortName>
        <ecNumber evidence="3 9">2.6.1.83</ecNumber>
    </recommendedName>
</protein>
<gene>
    <name evidence="9" type="primary">dapL</name>
    <name evidence="11" type="ORF">K7J14_09615</name>
</gene>
<evidence type="ECO:0000256" key="3">
    <source>
        <dbReference type="ARBA" id="ARBA00013138"/>
    </source>
</evidence>
<feature type="binding site" evidence="9">
    <location>
        <position position="106"/>
    </location>
    <ligand>
        <name>substrate</name>
    </ligand>
</feature>
<keyword evidence="6 9" id="KW-0808">Transferase</keyword>
<dbReference type="InterPro" id="IPR004839">
    <property type="entry name" value="Aminotransferase_I/II_large"/>
</dbReference>
<proteinExistence type="inferred from homology"/>
<feature type="binding site" evidence="9">
    <location>
        <position position="217"/>
    </location>
    <ligand>
        <name>pyridoxal 5'-phosphate</name>
        <dbReference type="ChEBI" id="CHEBI:597326"/>
    </ligand>
</feature>
<feature type="binding site" evidence="9">
    <location>
        <position position="287"/>
    </location>
    <ligand>
        <name>substrate</name>
    </ligand>
</feature>
<feature type="binding site" evidence="9">
    <location>
        <begin position="245"/>
        <end position="247"/>
    </location>
    <ligand>
        <name>pyridoxal 5'-phosphate</name>
        <dbReference type="ChEBI" id="CHEBI:597326"/>
    </ligand>
</feature>
<feature type="binding site" evidence="9">
    <location>
        <position position="186"/>
    </location>
    <ligand>
        <name>substrate</name>
    </ligand>
</feature>
<evidence type="ECO:0000256" key="4">
    <source>
        <dbReference type="ARBA" id="ARBA00018052"/>
    </source>
</evidence>
<evidence type="ECO:0000256" key="5">
    <source>
        <dbReference type="ARBA" id="ARBA00022576"/>
    </source>
</evidence>
<feature type="binding site" evidence="9">
    <location>
        <position position="72"/>
    </location>
    <ligand>
        <name>pyridoxal 5'-phosphate</name>
        <dbReference type="ChEBI" id="CHEBI:597326"/>
    </ligand>
</feature>
<feature type="domain" description="Aminotransferase class I/classII large" evidence="10">
    <location>
        <begin position="35"/>
        <end position="404"/>
    </location>
</feature>
<dbReference type="SUPFAM" id="SSF53383">
    <property type="entry name" value="PLP-dependent transferases"/>
    <property type="match status" value="1"/>
</dbReference>
<dbReference type="Gene3D" id="3.90.1150.10">
    <property type="entry name" value="Aspartate Aminotransferase, domain 1"/>
    <property type="match status" value="1"/>
</dbReference>
<comment type="function">
    <text evidence="9">Involved in the synthesis of meso-diaminopimelate (m-DAP or DL-DAP), required for both lysine and peptidoglycan biosynthesis. Catalyzes the direct conversion of tetrahydrodipicolinate to LL-diaminopimelate.</text>
</comment>
<evidence type="ECO:0000313" key="11">
    <source>
        <dbReference type="EMBL" id="MCD1654955.1"/>
    </source>
</evidence>
<comment type="similarity">
    <text evidence="9">Belongs to the class-I pyridoxal-phosphate-dependent aminotransferase family. LL-diaminopimelate aminotransferase subfamily.</text>
</comment>
<dbReference type="PANTHER" id="PTHR43144">
    <property type="entry name" value="AMINOTRANSFERASE"/>
    <property type="match status" value="1"/>
</dbReference>
<dbReference type="Pfam" id="PF00155">
    <property type="entry name" value="Aminotran_1_2"/>
    <property type="match status" value="1"/>
</dbReference>
<name>A0AAE3JK64_9SPIR</name>
<evidence type="ECO:0000256" key="8">
    <source>
        <dbReference type="ARBA" id="ARBA00051934"/>
    </source>
</evidence>
<feature type="binding site" evidence="9">
    <location>
        <position position="186"/>
    </location>
    <ligand>
        <name>pyridoxal 5'-phosphate</name>
        <dbReference type="ChEBI" id="CHEBI:597326"/>
    </ligand>
</feature>
<dbReference type="AlphaFoldDB" id="A0AAE3JK64"/>
<dbReference type="Proteomes" id="UP001198163">
    <property type="component" value="Unassembled WGS sequence"/>
</dbReference>
<sequence>MLKRNPRIANLSSGYLFPEISKRRAAYAKAHPEAKIISLGIGNTTEPLTPHIVSALHAEVSRLGTPEGYSGYGDETGLAALRAKIAEVLYENRVSADEVFISDGAKCDIGRLQYLFGPDAKVCVQDPAYPVYVDGSVMAGAAGPAASGASGYAGIVYMPCTAANGFFPDLALVPENSLIYFCSPNNPTGAVATREQLTSLVRVAREKSSIIIFDSAYSAFIRDPALPRSIFEIPGARECSIEVNSFSKPIGFTGVRLGWSIVPRELSFADGTPVAADWTRLMTTIFNGASNIAQQGGLASLDEQGIAETLALTDYYLENARLIRETLSGENFRNAGVSIFGGDNAPYVWARFPGRKSWEIFDLILDSCHVVCTPGAGFGPAGEEFIRFSSFGHRAQVSEACSRLSKLILS</sequence>
<comment type="catalytic activity">
    <reaction evidence="8 9">
        <text>(2S,6S)-2,6-diaminopimelate + 2-oxoglutarate = (S)-2,3,4,5-tetrahydrodipicolinate + L-glutamate + H2O + H(+)</text>
        <dbReference type="Rhea" id="RHEA:23988"/>
        <dbReference type="ChEBI" id="CHEBI:15377"/>
        <dbReference type="ChEBI" id="CHEBI:15378"/>
        <dbReference type="ChEBI" id="CHEBI:16810"/>
        <dbReference type="ChEBI" id="CHEBI:16845"/>
        <dbReference type="ChEBI" id="CHEBI:29985"/>
        <dbReference type="ChEBI" id="CHEBI:57609"/>
        <dbReference type="EC" id="2.6.1.83"/>
    </reaction>
</comment>
<keyword evidence="12" id="KW-1185">Reference proteome</keyword>
<comment type="pathway">
    <text evidence="2 9">Amino-acid biosynthesis; L-lysine biosynthesis via DAP pathway; LL-2,6-diaminopimelate from (S)-tetrahydrodipicolinate (aminotransferase route): step 1/1.</text>
</comment>
<evidence type="ECO:0000256" key="2">
    <source>
        <dbReference type="ARBA" id="ARBA00004982"/>
    </source>
</evidence>
<dbReference type="CDD" id="cd00609">
    <property type="entry name" value="AAT_like"/>
    <property type="match status" value="1"/>
</dbReference>
<feature type="binding site" evidence="9">
    <location>
        <position position="287"/>
    </location>
    <ligand>
        <name>pyridoxal 5'-phosphate</name>
        <dbReference type="ChEBI" id="CHEBI:597326"/>
    </ligand>
</feature>
<feature type="binding site" evidence="9">
    <location>
        <position position="129"/>
    </location>
    <ligand>
        <name>pyridoxal 5'-phosphate</name>
        <dbReference type="ChEBI" id="CHEBI:597326"/>
    </ligand>
</feature>
<dbReference type="InterPro" id="IPR015422">
    <property type="entry name" value="PyrdxlP-dep_Trfase_small"/>
</dbReference>
<dbReference type="FunFam" id="3.40.640.10:FF:000099">
    <property type="entry name" value="LL-diaminopimelate aminotransferase, chloroplastic"/>
    <property type="match status" value="1"/>
</dbReference>
<comment type="subunit">
    <text evidence="9">Homodimer.</text>
</comment>
<feature type="modified residue" description="N6-(pyridoxal phosphate)lysine" evidence="9">
    <location>
        <position position="248"/>
    </location>
</feature>
<dbReference type="GO" id="GO:0033362">
    <property type="term" value="P:lysine biosynthetic process via diaminopimelate, diaminopimelate-aminotransferase pathway"/>
    <property type="evidence" value="ECO:0007669"/>
    <property type="project" value="UniProtKB-UniRule"/>
</dbReference>
<feature type="binding site" evidence="9">
    <location>
        <position position="387"/>
    </location>
    <ligand>
        <name>substrate</name>
    </ligand>
</feature>
<dbReference type="NCBIfam" id="TIGR03542">
    <property type="entry name" value="DAPAT_plant"/>
    <property type="match status" value="1"/>
</dbReference>
<dbReference type="RefSeq" id="WP_230755648.1">
    <property type="nucleotide sequence ID" value="NZ_JAINWA010000003.1"/>
</dbReference>
<feature type="binding site" evidence="9">
    <location>
        <position position="129"/>
    </location>
    <ligand>
        <name>substrate</name>
    </ligand>
</feature>
<dbReference type="InterPro" id="IPR015421">
    <property type="entry name" value="PyrdxlP-dep_Trfase_major"/>
</dbReference>
<evidence type="ECO:0000259" key="10">
    <source>
        <dbReference type="Pfam" id="PF00155"/>
    </source>
</evidence>
<comment type="caution">
    <text evidence="11">The sequence shown here is derived from an EMBL/GenBank/DDBJ whole genome shotgun (WGS) entry which is preliminary data.</text>
</comment>
<evidence type="ECO:0000313" key="12">
    <source>
        <dbReference type="Proteomes" id="UP001198163"/>
    </source>
</evidence>
<comment type="cofactor">
    <cofactor evidence="1 9">
        <name>pyridoxal 5'-phosphate</name>
        <dbReference type="ChEBI" id="CHEBI:597326"/>
    </cofactor>
</comment>
<dbReference type="GO" id="GO:0030170">
    <property type="term" value="F:pyridoxal phosphate binding"/>
    <property type="evidence" value="ECO:0007669"/>
    <property type="project" value="UniProtKB-UniRule"/>
</dbReference>
<evidence type="ECO:0000256" key="6">
    <source>
        <dbReference type="ARBA" id="ARBA00022679"/>
    </source>
</evidence>
<organism evidence="11 12">
    <name type="scientific">Teretinema zuelzerae</name>
    <dbReference type="NCBI Taxonomy" id="156"/>
    <lineage>
        <taxon>Bacteria</taxon>
        <taxon>Pseudomonadati</taxon>
        <taxon>Spirochaetota</taxon>
        <taxon>Spirochaetia</taxon>
        <taxon>Spirochaetales</taxon>
        <taxon>Treponemataceae</taxon>
        <taxon>Teretinema</taxon>
    </lineage>
</organism>
<dbReference type="InterPro" id="IPR015424">
    <property type="entry name" value="PyrdxlP-dep_Trfase"/>
</dbReference>
<evidence type="ECO:0000256" key="7">
    <source>
        <dbReference type="ARBA" id="ARBA00022898"/>
    </source>
</evidence>
<feature type="binding site" evidence="9">
    <location>
        <position position="15"/>
    </location>
    <ligand>
        <name>substrate</name>
    </ligand>
</feature>
<dbReference type="EMBL" id="JAINWA010000003">
    <property type="protein sequence ID" value="MCD1654955.1"/>
    <property type="molecule type" value="Genomic_DNA"/>
</dbReference>
<evidence type="ECO:0000256" key="1">
    <source>
        <dbReference type="ARBA" id="ARBA00001933"/>
    </source>
</evidence>
<dbReference type="HAMAP" id="MF_01642">
    <property type="entry name" value="DapL_aminotrans_1"/>
    <property type="match status" value="1"/>
</dbReference>
<feature type="binding site" evidence="9">
    <location>
        <position position="42"/>
    </location>
    <ligand>
        <name>substrate</name>
    </ligand>
</feature>
<keyword evidence="5 9" id="KW-0032">Aminotransferase</keyword>
<accession>A0AAE3JK64</accession>
<reference evidence="11" key="1">
    <citation type="submission" date="2021-08" db="EMBL/GenBank/DDBJ databases">
        <title>Comparative analyses of Brucepasteria parasyntrophica and Teretinema zuelzerae.</title>
        <authorList>
            <person name="Song Y."/>
            <person name="Brune A."/>
        </authorList>
    </citation>
    <scope>NUCLEOTIDE SEQUENCE</scope>
    <source>
        <strain evidence="11">DSM 1903</strain>
    </source>
</reference>
<feature type="binding site" evidence="9">
    <location>
        <begin position="105"/>
        <end position="106"/>
    </location>
    <ligand>
        <name>pyridoxal 5'-phosphate</name>
        <dbReference type="ChEBI" id="CHEBI:597326"/>
    </ligand>
</feature>
<dbReference type="EC" id="2.6.1.83" evidence="3 9"/>
<dbReference type="Gene3D" id="3.40.640.10">
    <property type="entry name" value="Type I PLP-dependent aspartate aminotransferase-like (Major domain)"/>
    <property type="match status" value="1"/>
</dbReference>
<evidence type="ECO:0000256" key="9">
    <source>
        <dbReference type="HAMAP-Rule" id="MF_01642"/>
    </source>
</evidence>
<feature type="binding site" evidence="9">
    <location>
        <position position="256"/>
    </location>
    <ligand>
        <name>pyridoxal 5'-phosphate</name>
        <dbReference type="ChEBI" id="CHEBI:597326"/>
    </ligand>
</feature>
<dbReference type="InterPro" id="IPR019942">
    <property type="entry name" value="DapL/ALD1"/>
</dbReference>
<dbReference type="GO" id="GO:0010285">
    <property type="term" value="F:L,L-diaminopimelate aminotransferase activity"/>
    <property type="evidence" value="ECO:0007669"/>
    <property type="project" value="UniProtKB-UniRule"/>
</dbReference>
<keyword evidence="7 9" id="KW-0663">Pyridoxal phosphate</keyword>